<proteinExistence type="predicted"/>
<dbReference type="Pfam" id="PF13472">
    <property type="entry name" value="Lipase_GDSL_2"/>
    <property type="match status" value="1"/>
</dbReference>
<accession>A0A6B2M593</accession>
<dbReference type="Proteomes" id="UP000478417">
    <property type="component" value="Unassembled WGS sequence"/>
</dbReference>
<name>A0A6B2M593_9BACT</name>
<evidence type="ECO:0000313" key="2">
    <source>
        <dbReference type="EMBL" id="NDV62975.1"/>
    </source>
</evidence>
<dbReference type="InterPro" id="IPR013830">
    <property type="entry name" value="SGNH_hydro"/>
</dbReference>
<evidence type="ECO:0000313" key="3">
    <source>
        <dbReference type="Proteomes" id="UP000478417"/>
    </source>
</evidence>
<keyword evidence="2" id="KW-0378">Hydrolase</keyword>
<keyword evidence="3" id="KW-1185">Reference proteome</keyword>
<dbReference type="EMBL" id="JAAGNX010000003">
    <property type="protein sequence ID" value="NDV62975.1"/>
    <property type="molecule type" value="Genomic_DNA"/>
</dbReference>
<dbReference type="InterPro" id="IPR036514">
    <property type="entry name" value="SGNH_hydro_sf"/>
</dbReference>
<gene>
    <name evidence="2" type="ORF">G0Q06_10975</name>
</gene>
<protein>
    <submittedName>
        <fullName evidence="2">SGNH/GDSL hydrolase family protein</fullName>
    </submittedName>
</protein>
<dbReference type="RefSeq" id="WP_163965847.1">
    <property type="nucleotide sequence ID" value="NZ_JAAGNX010000003.1"/>
</dbReference>
<organism evidence="2 3">
    <name type="scientific">Oceanipulchritudo coccoides</name>
    <dbReference type="NCBI Taxonomy" id="2706888"/>
    <lineage>
        <taxon>Bacteria</taxon>
        <taxon>Pseudomonadati</taxon>
        <taxon>Verrucomicrobiota</taxon>
        <taxon>Opitutia</taxon>
        <taxon>Puniceicoccales</taxon>
        <taxon>Oceanipulchritudinaceae</taxon>
        <taxon>Oceanipulchritudo</taxon>
    </lineage>
</organism>
<dbReference type="AlphaFoldDB" id="A0A6B2M593"/>
<feature type="domain" description="SGNH hydrolase-type esterase" evidence="1">
    <location>
        <begin position="13"/>
        <end position="189"/>
    </location>
</feature>
<dbReference type="GO" id="GO:0016788">
    <property type="term" value="F:hydrolase activity, acting on ester bonds"/>
    <property type="evidence" value="ECO:0007669"/>
    <property type="project" value="UniProtKB-ARBA"/>
</dbReference>
<comment type="caution">
    <text evidence="2">The sequence shown here is derived from an EMBL/GenBank/DDBJ whole genome shotgun (WGS) entry which is preliminary data.</text>
</comment>
<reference evidence="2 3" key="1">
    <citation type="submission" date="2020-02" db="EMBL/GenBank/DDBJ databases">
        <title>Albibacoteraceae fam. nov., the first described family within the subdivision 4 Verrucomicrobia.</title>
        <authorList>
            <person name="Xi F."/>
        </authorList>
    </citation>
    <scope>NUCLEOTIDE SEQUENCE [LARGE SCALE GENOMIC DNA]</scope>
    <source>
        <strain evidence="2 3">CK1056</strain>
    </source>
</reference>
<evidence type="ECO:0000259" key="1">
    <source>
        <dbReference type="Pfam" id="PF13472"/>
    </source>
</evidence>
<dbReference type="Gene3D" id="3.40.50.1110">
    <property type="entry name" value="SGNH hydrolase"/>
    <property type="match status" value="1"/>
</dbReference>
<sequence length="203" mass="22297">MSSPEQFPNYLHLGDSYTCAEGISPADGWPQAWRARLEGQGRQLGRTHVLAQNGWTCGELLENLNNASLEPEWDWITICVGVNNQYRGLEEASFGSELLELVKQANCLLSNPPGGIILLSIPDWGVSPFAADRDRIAIAAEIDAFNAVIRKVSIQTVYPFVNWTGLTRSFAGQPDAFAPDGLHPSAKQYSAWAAFLEQSKLGY</sequence>
<dbReference type="SUPFAM" id="SSF52266">
    <property type="entry name" value="SGNH hydrolase"/>
    <property type="match status" value="1"/>
</dbReference>